<organism evidence="1">
    <name type="scientific">viral metagenome</name>
    <dbReference type="NCBI Taxonomy" id="1070528"/>
    <lineage>
        <taxon>unclassified sequences</taxon>
        <taxon>metagenomes</taxon>
        <taxon>organismal metagenomes</taxon>
    </lineage>
</organism>
<name>A0A6C0JW01_9ZZZZ</name>
<dbReference type="EMBL" id="MN740698">
    <property type="protein sequence ID" value="QHU08567.1"/>
    <property type="molecule type" value="Genomic_DNA"/>
</dbReference>
<sequence length="343" mass="38759">MSTAKAYPNALFLYKKPDLTLHYRGQDFKVGLTEVSSFRKNKFLYELRVSDPMPEVPTYEGDVLRQIAIDLGEGPLFFVAAKLHVKLRWIDDVLHIKTLVVGHNYVMKRILEATRALKAVYPESKLKIVFPQPDVQSLVALKGLAKDIKPDHVSIDLDFLYMLDTILDLSEVTKFSSSRLCIGAYTKAQLDFLRDFSGRIQYLSTSVDALDEKVCGPFTSLTTLKLTGDSHSPVVIKDSLFPLLLELQCNSYVPKLDVRELDKLELVVLSHYHTAKGLLPDRQLAVRSSNFSSSFLGFDSVLYAAAKSGKYSRIEMVLNVWHNQYTCTTSTITLDYEDDTKTL</sequence>
<dbReference type="AlphaFoldDB" id="A0A6C0JW01"/>
<reference evidence="1" key="1">
    <citation type="journal article" date="2020" name="Nature">
        <title>Giant virus diversity and host interactions through global metagenomics.</title>
        <authorList>
            <person name="Schulz F."/>
            <person name="Roux S."/>
            <person name="Paez-Espino D."/>
            <person name="Jungbluth S."/>
            <person name="Walsh D.A."/>
            <person name="Denef V.J."/>
            <person name="McMahon K.D."/>
            <person name="Konstantinidis K.T."/>
            <person name="Eloe-Fadrosh E.A."/>
            <person name="Kyrpides N.C."/>
            <person name="Woyke T."/>
        </authorList>
    </citation>
    <scope>NUCLEOTIDE SEQUENCE</scope>
    <source>
        <strain evidence="1">GVMAG-S-1063924-116</strain>
    </source>
</reference>
<protein>
    <submittedName>
        <fullName evidence="1">Uncharacterized protein</fullName>
    </submittedName>
</protein>
<accession>A0A6C0JW01</accession>
<evidence type="ECO:0000313" key="1">
    <source>
        <dbReference type="EMBL" id="QHU08567.1"/>
    </source>
</evidence>
<proteinExistence type="predicted"/>